<reference evidence="1" key="1">
    <citation type="submission" date="2020-11" db="EMBL/GenBank/DDBJ databases">
        <authorList>
            <person name="Whitehead M."/>
        </authorList>
    </citation>
    <scope>NUCLEOTIDE SEQUENCE</scope>
    <source>
        <strain evidence="1">EGII</strain>
    </source>
</reference>
<comment type="caution">
    <text evidence="1">The sequence shown here is derived from an EMBL/GenBank/DDBJ whole genome shotgun (WGS) entry which is preliminary data.</text>
</comment>
<dbReference type="EMBL" id="CAJHJT010000001">
    <property type="protein sequence ID" value="CAD6994648.1"/>
    <property type="molecule type" value="Genomic_DNA"/>
</dbReference>
<proteinExistence type="predicted"/>
<accession>A0A811U8H7</accession>
<organism evidence="1 2">
    <name type="scientific">Ceratitis capitata</name>
    <name type="common">Mediterranean fruit fly</name>
    <name type="synonym">Tephritis capitata</name>
    <dbReference type="NCBI Taxonomy" id="7213"/>
    <lineage>
        <taxon>Eukaryota</taxon>
        <taxon>Metazoa</taxon>
        <taxon>Ecdysozoa</taxon>
        <taxon>Arthropoda</taxon>
        <taxon>Hexapoda</taxon>
        <taxon>Insecta</taxon>
        <taxon>Pterygota</taxon>
        <taxon>Neoptera</taxon>
        <taxon>Endopterygota</taxon>
        <taxon>Diptera</taxon>
        <taxon>Brachycera</taxon>
        <taxon>Muscomorpha</taxon>
        <taxon>Tephritoidea</taxon>
        <taxon>Tephritidae</taxon>
        <taxon>Ceratitis</taxon>
        <taxon>Ceratitis</taxon>
    </lineage>
</organism>
<name>A0A811U8H7_CERCA</name>
<dbReference type="Proteomes" id="UP000606786">
    <property type="component" value="Unassembled WGS sequence"/>
</dbReference>
<dbReference type="AlphaFoldDB" id="A0A811U8H7"/>
<feature type="non-terminal residue" evidence="1">
    <location>
        <position position="1"/>
    </location>
</feature>
<protein>
    <submittedName>
        <fullName evidence="1">(Mediterranean fruit fly) hypothetical protein</fullName>
    </submittedName>
</protein>
<sequence>MSDLFLRGRNWRYNDLETTSSYSLSGKVVAFSGGGKLLSFWNGISLTLPLNLRKYTNFNVKGSSDHLRRR</sequence>
<evidence type="ECO:0000313" key="2">
    <source>
        <dbReference type="Proteomes" id="UP000606786"/>
    </source>
</evidence>
<evidence type="ECO:0000313" key="1">
    <source>
        <dbReference type="EMBL" id="CAD6994648.1"/>
    </source>
</evidence>
<keyword evidence="2" id="KW-1185">Reference proteome</keyword>
<gene>
    <name evidence="1" type="ORF">CCAP1982_LOCUS3383</name>
</gene>